<keyword evidence="3" id="KW-1185">Reference proteome</keyword>
<name>A0ABR1FKA9_AURAN</name>
<organism evidence="2 3">
    <name type="scientific">Aureococcus anophagefferens</name>
    <name type="common">Harmful bloom alga</name>
    <dbReference type="NCBI Taxonomy" id="44056"/>
    <lineage>
        <taxon>Eukaryota</taxon>
        <taxon>Sar</taxon>
        <taxon>Stramenopiles</taxon>
        <taxon>Ochrophyta</taxon>
        <taxon>Pelagophyceae</taxon>
        <taxon>Pelagomonadales</taxon>
        <taxon>Pelagomonadaceae</taxon>
        <taxon>Aureococcus</taxon>
    </lineage>
</organism>
<evidence type="ECO:0000313" key="3">
    <source>
        <dbReference type="Proteomes" id="UP001363151"/>
    </source>
</evidence>
<sequence length="366" mass="40921">MCRLARHIALASLLTITDAAFQTFKRLERLDAWLTNASAPPTHWRVRSPDDLDNRTDHVLEHGGLKDVWLSQLRDGRRVGLRGEPGIPELFGAYETPTHVVWATSNGGGRVATGTNTDPEKRDLEYSEVYDARARGAPLDLARAWLRCFRSFGERGGFVLTDFKPNQFTLDAAGDVYLVDGPAPNSGPIARLARRHFQARGYHPKHSWWHKANSTKQAHKLKEARIYVEGIGMERPDKPDLEPGAARPCPSDDADAGAGVCARRTHPYHNGCRTRSNTVNGSRKCGERWLSGPEVTDCVDGACAPFDWRVHVYDAAAREWILPHIIAVAEDRAAAARLERLLPRMMSEDPRRRPSFSALLRELGER</sequence>
<comment type="caution">
    <text evidence="2">The sequence shown here is derived from an EMBL/GenBank/DDBJ whole genome shotgun (WGS) entry which is preliminary data.</text>
</comment>
<evidence type="ECO:0000313" key="2">
    <source>
        <dbReference type="EMBL" id="KAK7232449.1"/>
    </source>
</evidence>
<gene>
    <name evidence="2" type="ORF">SO694_00032221</name>
</gene>
<evidence type="ECO:0008006" key="4">
    <source>
        <dbReference type="Google" id="ProtNLM"/>
    </source>
</evidence>
<proteinExistence type="predicted"/>
<feature type="signal peptide" evidence="1">
    <location>
        <begin position="1"/>
        <end position="19"/>
    </location>
</feature>
<protein>
    <recommendedName>
        <fullName evidence="4">Protein kinase domain-containing protein</fullName>
    </recommendedName>
</protein>
<feature type="chain" id="PRO_5046973641" description="Protein kinase domain-containing protein" evidence="1">
    <location>
        <begin position="20"/>
        <end position="366"/>
    </location>
</feature>
<evidence type="ECO:0000256" key="1">
    <source>
        <dbReference type="SAM" id="SignalP"/>
    </source>
</evidence>
<reference evidence="2 3" key="1">
    <citation type="submission" date="2024-03" db="EMBL/GenBank/DDBJ databases">
        <title>Aureococcus anophagefferens CCMP1851 and Kratosvirus quantuckense: Draft genome of a second virus-susceptible host strain in the model system.</title>
        <authorList>
            <person name="Chase E."/>
            <person name="Truchon A.R."/>
            <person name="Schepens W."/>
            <person name="Wilhelm S.W."/>
        </authorList>
    </citation>
    <scope>NUCLEOTIDE SEQUENCE [LARGE SCALE GENOMIC DNA]</scope>
    <source>
        <strain evidence="2 3">CCMP1851</strain>
    </source>
</reference>
<keyword evidence="1" id="KW-0732">Signal</keyword>
<dbReference type="Proteomes" id="UP001363151">
    <property type="component" value="Unassembled WGS sequence"/>
</dbReference>
<accession>A0ABR1FKA9</accession>
<dbReference type="EMBL" id="JBBJCI010000368">
    <property type="protein sequence ID" value="KAK7232449.1"/>
    <property type="molecule type" value="Genomic_DNA"/>
</dbReference>